<dbReference type="AlphaFoldDB" id="A0A5J4QWG0"/>
<comment type="caution">
    <text evidence="1">The sequence shown here is derived from an EMBL/GenBank/DDBJ whole genome shotgun (WGS) entry which is preliminary data.</text>
</comment>
<sequence length="31" mass="3591">MIFHYIAKFTKNEIISLNASSCFLLGFHVVF</sequence>
<reference evidence="1" key="1">
    <citation type="submission" date="2019-03" db="EMBL/GenBank/DDBJ databases">
        <title>Single cell metagenomics reveals metabolic interactions within the superorganism composed of flagellate Streblomastix strix and complex community of Bacteroidetes bacteria on its surface.</title>
        <authorList>
            <person name="Treitli S.C."/>
            <person name="Kolisko M."/>
            <person name="Husnik F."/>
            <person name="Keeling P."/>
            <person name="Hampl V."/>
        </authorList>
    </citation>
    <scope>NUCLEOTIDE SEQUENCE</scope>
    <source>
        <strain evidence="1">STM</strain>
    </source>
</reference>
<gene>
    <name evidence="1" type="ORF">EZS27_024666</name>
</gene>
<name>A0A5J4QWG0_9ZZZZ</name>
<organism evidence="1">
    <name type="scientific">termite gut metagenome</name>
    <dbReference type="NCBI Taxonomy" id="433724"/>
    <lineage>
        <taxon>unclassified sequences</taxon>
        <taxon>metagenomes</taxon>
        <taxon>organismal metagenomes</taxon>
    </lineage>
</organism>
<accession>A0A5J4QWG0</accession>
<evidence type="ECO:0000313" key="1">
    <source>
        <dbReference type="EMBL" id="KAA6326196.1"/>
    </source>
</evidence>
<dbReference type="EMBL" id="SNRY01002209">
    <property type="protein sequence ID" value="KAA6326196.1"/>
    <property type="molecule type" value="Genomic_DNA"/>
</dbReference>
<protein>
    <submittedName>
        <fullName evidence="1">Uncharacterized protein</fullName>
    </submittedName>
</protein>
<proteinExistence type="predicted"/>